<accession>A0A7J7FXQ8</accession>
<gene>
    <name evidence="2" type="ORF">HYC85_029313</name>
</gene>
<organism evidence="2 3">
    <name type="scientific">Camellia sinensis</name>
    <name type="common">Tea plant</name>
    <name type="synonym">Thea sinensis</name>
    <dbReference type="NCBI Taxonomy" id="4442"/>
    <lineage>
        <taxon>Eukaryota</taxon>
        <taxon>Viridiplantae</taxon>
        <taxon>Streptophyta</taxon>
        <taxon>Embryophyta</taxon>
        <taxon>Tracheophyta</taxon>
        <taxon>Spermatophyta</taxon>
        <taxon>Magnoliopsida</taxon>
        <taxon>eudicotyledons</taxon>
        <taxon>Gunneridae</taxon>
        <taxon>Pentapetalae</taxon>
        <taxon>asterids</taxon>
        <taxon>Ericales</taxon>
        <taxon>Theaceae</taxon>
        <taxon>Camellia</taxon>
    </lineage>
</organism>
<reference evidence="3" key="1">
    <citation type="journal article" date="2020" name="Nat. Commun.">
        <title>Genome assembly of wild tea tree DASZ reveals pedigree and selection history of tea varieties.</title>
        <authorList>
            <person name="Zhang W."/>
            <person name="Zhang Y."/>
            <person name="Qiu H."/>
            <person name="Guo Y."/>
            <person name="Wan H."/>
            <person name="Zhang X."/>
            <person name="Scossa F."/>
            <person name="Alseekh S."/>
            <person name="Zhang Q."/>
            <person name="Wang P."/>
            <person name="Xu L."/>
            <person name="Schmidt M.H."/>
            <person name="Jia X."/>
            <person name="Li D."/>
            <person name="Zhu A."/>
            <person name="Guo F."/>
            <person name="Chen W."/>
            <person name="Ni D."/>
            <person name="Usadel B."/>
            <person name="Fernie A.R."/>
            <person name="Wen W."/>
        </authorList>
    </citation>
    <scope>NUCLEOTIDE SEQUENCE [LARGE SCALE GENOMIC DNA]</scope>
    <source>
        <strain evidence="3">cv. G240</strain>
    </source>
</reference>
<keyword evidence="3" id="KW-1185">Reference proteome</keyword>
<protein>
    <submittedName>
        <fullName evidence="2">Uncharacterized protein</fullName>
    </submittedName>
</protein>
<sequence>MKQKHDAINSNDKHVNKKEKEMGIERHTLSVTNLISYKRFRMFQLTTCYITE</sequence>
<name>A0A7J7FXQ8_CAMSI</name>
<evidence type="ECO:0000313" key="2">
    <source>
        <dbReference type="EMBL" id="KAF5933142.1"/>
    </source>
</evidence>
<comment type="caution">
    <text evidence="2">The sequence shown here is derived from an EMBL/GenBank/DDBJ whole genome shotgun (WGS) entry which is preliminary data.</text>
</comment>
<evidence type="ECO:0000313" key="3">
    <source>
        <dbReference type="Proteomes" id="UP000593564"/>
    </source>
</evidence>
<dbReference type="AlphaFoldDB" id="A0A7J7FXQ8"/>
<reference evidence="2 3" key="2">
    <citation type="submission" date="2020-07" db="EMBL/GenBank/DDBJ databases">
        <title>Genome assembly of wild tea tree DASZ reveals pedigree and selection history of tea varieties.</title>
        <authorList>
            <person name="Zhang W."/>
        </authorList>
    </citation>
    <scope>NUCLEOTIDE SEQUENCE [LARGE SCALE GENOMIC DNA]</scope>
    <source>
        <strain evidence="3">cv. G240</strain>
        <tissue evidence="2">Leaf</tissue>
    </source>
</reference>
<evidence type="ECO:0000256" key="1">
    <source>
        <dbReference type="SAM" id="MobiDB-lite"/>
    </source>
</evidence>
<dbReference type="EMBL" id="JACBKZ010000014">
    <property type="protein sequence ID" value="KAF5933142.1"/>
    <property type="molecule type" value="Genomic_DNA"/>
</dbReference>
<feature type="region of interest" description="Disordered" evidence="1">
    <location>
        <begin position="1"/>
        <end position="21"/>
    </location>
</feature>
<proteinExistence type="predicted"/>
<dbReference type="Proteomes" id="UP000593564">
    <property type="component" value="Unassembled WGS sequence"/>
</dbReference>